<feature type="compositionally biased region" description="Low complexity" evidence="5">
    <location>
        <begin position="1218"/>
        <end position="1232"/>
    </location>
</feature>
<dbReference type="InterPro" id="IPR024146">
    <property type="entry name" value="Claspin"/>
</dbReference>
<evidence type="ECO:0000259" key="6">
    <source>
        <dbReference type="Pfam" id="PF09444"/>
    </source>
</evidence>
<dbReference type="GO" id="GO:0007095">
    <property type="term" value="P:mitotic G2 DNA damage checkpoint signaling"/>
    <property type="evidence" value="ECO:0007669"/>
    <property type="project" value="TreeGrafter"/>
</dbReference>
<dbReference type="OrthoDB" id="2130597at2759"/>
<feature type="compositionally biased region" description="Acidic residues" evidence="5">
    <location>
        <begin position="554"/>
        <end position="617"/>
    </location>
</feature>
<dbReference type="PANTHER" id="PTHR14396:SF10">
    <property type="entry name" value="CLASPIN"/>
    <property type="match status" value="1"/>
</dbReference>
<feature type="compositionally biased region" description="Basic and acidic residues" evidence="5">
    <location>
        <begin position="969"/>
        <end position="978"/>
    </location>
</feature>
<evidence type="ECO:0000256" key="5">
    <source>
        <dbReference type="SAM" id="MobiDB-lite"/>
    </source>
</evidence>
<feature type="compositionally biased region" description="Basic and acidic residues" evidence="5">
    <location>
        <begin position="184"/>
        <end position="208"/>
    </location>
</feature>
<evidence type="ECO:0000256" key="4">
    <source>
        <dbReference type="SAM" id="Coils"/>
    </source>
</evidence>
<feature type="region of interest" description="Disordered" evidence="5">
    <location>
        <begin position="868"/>
        <end position="907"/>
    </location>
</feature>
<gene>
    <name evidence="7" type="ORF">EJ06DRAFT_582193</name>
</gene>
<feature type="compositionally biased region" description="Acidic residues" evidence="5">
    <location>
        <begin position="879"/>
        <end position="888"/>
    </location>
</feature>
<feature type="region of interest" description="Disordered" evidence="5">
    <location>
        <begin position="287"/>
        <end position="344"/>
    </location>
</feature>
<comment type="subcellular location">
    <subcellularLocation>
        <location evidence="1">Nucleus</location>
    </subcellularLocation>
</comment>
<feature type="compositionally biased region" description="Basic and acidic residues" evidence="5">
    <location>
        <begin position="244"/>
        <end position="255"/>
    </location>
</feature>
<evidence type="ECO:0000313" key="7">
    <source>
        <dbReference type="EMBL" id="KAF2400332.1"/>
    </source>
</evidence>
<feature type="compositionally biased region" description="Polar residues" evidence="5">
    <location>
        <begin position="798"/>
        <end position="819"/>
    </location>
</feature>
<accession>A0A6G1HWE8</accession>
<dbReference type="AlphaFoldDB" id="A0A6G1HWE8"/>
<proteinExistence type="predicted"/>
<feature type="compositionally biased region" description="Acidic residues" evidence="5">
    <location>
        <begin position="959"/>
        <end position="968"/>
    </location>
</feature>
<feature type="compositionally biased region" description="Polar residues" evidence="5">
    <location>
        <begin position="1044"/>
        <end position="1054"/>
    </location>
</feature>
<feature type="compositionally biased region" description="Basic and acidic residues" evidence="5">
    <location>
        <begin position="1072"/>
        <end position="1095"/>
    </location>
</feature>
<feature type="compositionally biased region" description="Low complexity" evidence="5">
    <location>
        <begin position="45"/>
        <end position="68"/>
    </location>
</feature>
<protein>
    <recommendedName>
        <fullName evidence="6">DNA replication checkpoint mediator MRC1 domain-containing protein</fullName>
    </recommendedName>
</protein>
<feature type="compositionally biased region" description="Low complexity" evidence="5">
    <location>
        <begin position="1137"/>
        <end position="1146"/>
    </location>
</feature>
<feature type="region of interest" description="Disordered" evidence="5">
    <location>
        <begin position="704"/>
        <end position="742"/>
    </location>
</feature>
<reference evidence="7" key="1">
    <citation type="journal article" date="2020" name="Stud. Mycol.">
        <title>101 Dothideomycetes genomes: a test case for predicting lifestyles and emergence of pathogens.</title>
        <authorList>
            <person name="Haridas S."/>
            <person name="Albert R."/>
            <person name="Binder M."/>
            <person name="Bloem J."/>
            <person name="Labutti K."/>
            <person name="Salamov A."/>
            <person name="Andreopoulos B."/>
            <person name="Baker S."/>
            <person name="Barry K."/>
            <person name="Bills G."/>
            <person name="Bluhm B."/>
            <person name="Cannon C."/>
            <person name="Castanera R."/>
            <person name="Culley D."/>
            <person name="Daum C."/>
            <person name="Ezra D."/>
            <person name="Gonzalez J."/>
            <person name="Henrissat B."/>
            <person name="Kuo A."/>
            <person name="Liang C."/>
            <person name="Lipzen A."/>
            <person name="Lutzoni F."/>
            <person name="Magnuson J."/>
            <person name="Mondo S."/>
            <person name="Nolan M."/>
            <person name="Ohm R."/>
            <person name="Pangilinan J."/>
            <person name="Park H.-J."/>
            <person name="Ramirez L."/>
            <person name="Alfaro M."/>
            <person name="Sun H."/>
            <person name="Tritt A."/>
            <person name="Yoshinaga Y."/>
            <person name="Zwiers L.-H."/>
            <person name="Turgeon B."/>
            <person name="Goodwin S."/>
            <person name="Spatafora J."/>
            <person name="Crous P."/>
            <person name="Grigoriev I."/>
        </authorList>
    </citation>
    <scope>NUCLEOTIDE SEQUENCE</scope>
    <source>
        <strain evidence="7">CBS 262.69</strain>
    </source>
</reference>
<feature type="region of interest" description="Disordered" evidence="5">
    <location>
        <begin position="781"/>
        <end position="847"/>
    </location>
</feature>
<feature type="region of interest" description="Disordered" evidence="5">
    <location>
        <begin position="534"/>
        <end position="663"/>
    </location>
</feature>
<feature type="compositionally biased region" description="Basic and acidic residues" evidence="5">
    <location>
        <begin position="534"/>
        <end position="551"/>
    </location>
</feature>
<evidence type="ECO:0000256" key="3">
    <source>
        <dbReference type="ARBA" id="ARBA00023242"/>
    </source>
</evidence>
<evidence type="ECO:0000313" key="8">
    <source>
        <dbReference type="Proteomes" id="UP000799640"/>
    </source>
</evidence>
<dbReference type="GO" id="GO:0033314">
    <property type="term" value="P:mitotic DNA replication checkpoint signaling"/>
    <property type="evidence" value="ECO:0007669"/>
    <property type="project" value="TreeGrafter"/>
</dbReference>
<keyword evidence="3" id="KW-0539">Nucleus</keyword>
<feature type="region of interest" description="Disordered" evidence="5">
    <location>
        <begin position="1021"/>
        <end position="1168"/>
    </location>
</feature>
<dbReference type="Proteomes" id="UP000799640">
    <property type="component" value="Unassembled WGS sequence"/>
</dbReference>
<dbReference type="GO" id="GO:0005634">
    <property type="term" value="C:nucleus"/>
    <property type="evidence" value="ECO:0007669"/>
    <property type="project" value="UniProtKB-SubCell"/>
</dbReference>
<dbReference type="GO" id="GO:0010997">
    <property type="term" value="F:anaphase-promoting complex binding"/>
    <property type="evidence" value="ECO:0007669"/>
    <property type="project" value="TreeGrafter"/>
</dbReference>
<keyword evidence="8" id="KW-1185">Reference proteome</keyword>
<feature type="coiled-coil region" evidence="4">
    <location>
        <begin position="487"/>
        <end position="530"/>
    </location>
</feature>
<feature type="domain" description="DNA replication checkpoint mediator MRC1" evidence="6">
    <location>
        <begin position="869"/>
        <end position="1007"/>
    </location>
</feature>
<feature type="region of interest" description="Disordered" evidence="5">
    <location>
        <begin position="1204"/>
        <end position="1238"/>
    </location>
</feature>
<feature type="region of interest" description="Disordered" evidence="5">
    <location>
        <begin position="953"/>
        <end position="978"/>
    </location>
</feature>
<dbReference type="Pfam" id="PF09444">
    <property type="entry name" value="MRC1"/>
    <property type="match status" value="1"/>
</dbReference>
<keyword evidence="2" id="KW-0597">Phosphoprotein</keyword>
<evidence type="ECO:0000256" key="1">
    <source>
        <dbReference type="ARBA" id="ARBA00004123"/>
    </source>
</evidence>
<feature type="compositionally biased region" description="Basic and acidic residues" evidence="5">
    <location>
        <begin position="868"/>
        <end position="877"/>
    </location>
</feature>
<feature type="compositionally biased region" description="Polar residues" evidence="5">
    <location>
        <begin position="319"/>
        <end position="344"/>
    </location>
</feature>
<sequence>MSSPLLSPSATSTMDAPSQAELTPRSKVKAMLALFDDDSDGNDVSTSRTPSKKTSAAAKAPSKAPTVPNDKPALRTYGNRDASSGTKRRLAQPVIDDSTDDDAPAASPSKKARRSLSRTVSPGPALSGGAEISPARTIREESASLFVSPAPRRTREKSAGLFMSPAPRRTAPIIDSDSDSDVGSEARKRAEQQAKRRAEREARLKAAVEKAQQAESESDDNADEEFAKKLTQQQSRPSRKASKKAVEEMRRETQRLARNQQLTHEARVKKKITTKDLFKVFNFRQEESADASSLVERPDEEKPAVSGALVSSDAEARTAQGTPATSPAESQEANITQKDKTSYTTSVIHGEVLDDIYDDDEELPSLEEIVARPPSPKPVKEAPKPSAKAVGKRPVQQEAVITSGARHFFVVPPVSADTIELDSDDDLEIAPKKPGRLAIFDNIPKRDTIESQSLTALRVLAHVTSPGKAKAKGSSMTASEMHASLQNRARKQAIKDKEERLNALRAKGIIILTEEEREKEQIQIDNMLERARKEAMDLAKKEKADAKKDNPDGFADDSDDESWVGDAEDVNSENGGAEDEGEEEDIELSGSEDEDLPDADGLIDDAAEEDAEDDASEHEDAATAGADDMIIEDELPSVPAASRPAQRKRNVITDDDDIEDFTPAVAGTPAAKSITHDELAAAFGFQPNSSPVGLTQMFAGTMAESTLPPAPRGQTESPEFLRRPSMIPMGPAPTQPDFGVLVPNSQSNAAQLHSDPQRISATPGFSFDLGNISTLRGSISPSKFSEMPEPTQDVGFEISSTDLRQPQSTVDTLPLNSPSVKPKGRLRRRAPVSVSASEDSGSEAEQAVQKVSAYDKLFKASKKTAFDKKRSEAKGMIEEQAEESEDEYAGIGGASDDDSGEEGDEQLAEMIDESHVVVDERKMAQYYAEKDRVDDEKRIDKLYKAITTGGLRRRRGADMDELSDSENEAAERRRQKQREFARMRKALLEDENIGKIAENPKKMAFLRAIEDRDEDADFLDFMDEEPIVVAEDSQPAEEQPADASAQQPSSTIGRTVNPLKRTATTSFGSAKENARPRRASESPPKKAKTLAEIREAVSVLLDEPLVPDSQTPLDSDAESGSEAGEEDDADSMFHPPSFSRSSTSGSVVNRQALARADEPAAPSGPMAFHVLGSGSQGAGAFKPPTLLRRATSYATTATKSGVNVSATGVTTPSAGAMESSSEGVRRGGSSKSNIHYQAREAERRKVIDAAEKRRAEEVRRSVLKGRRSVLGSLGGKGGFE</sequence>
<dbReference type="PANTHER" id="PTHR14396">
    <property type="entry name" value="CLASPIN"/>
    <property type="match status" value="1"/>
</dbReference>
<keyword evidence="4" id="KW-0175">Coiled coil</keyword>
<feature type="compositionally biased region" description="Acidic residues" evidence="5">
    <location>
        <begin position="895"/>
        <end position="907"/>
    </location>
</feature>
<evidence type="ECO:0000256" key="2">
    <source>
        <dbReference type="ARBA" id="ARBA00022553"/>
    </source>
</evidence>
<name>A0A6G1HWE8_9PEZI</name>
<feature type="region of interest" description="Disordered" evidence="5">
    <location>
        <begin position="364"/>
        <end position="395"/>
    </location>
</feature>
<dbReference type="EMBL" id="ML996695">
    <property type="protein sequence ID" value="KAF2400332.1"/>
    <property type="molecule type" value="Genomic_DNA"/>
</dbReference>
<dbReference type="InterPro" id="IPR018564">
    <property type="entry name" value="Repl_chkpnt_MRC1_dom"/>
</dbReference>
<feature type="compositionally biased region" description="Polar residues" evidence="5">
    <location>
        <begin position="1204"/>
        <end position="1213"/>
    </location>
</feature>
<feature type="compositionally biased region" description="Acidic residues" evidence="5">
    <location>
        <begin position="1115"/>
        <end position="1130"/>
    </location>
</feature>
<feature type="compositionally biased region" description="Low complexity" evidence="5">
    <location>
        <begin position="1"/>
        <end position="14"/>
    </location>
</feature>
<organism evidence="7 8">
    <name type="scientific">Trichodelitschia bisporula</name>
    <dbReference type="NCBI Taxonomy" id="703511"/>
    <lineage>
        <taxon>Eukaryota</taxon>
        <taxon>Fungi</taxon>
        <taxon>Dikarya</taxon>
        <taxon>Ascomycota</taxon>
        <taxon>Pezizomycotina</taxon>
        <taxon>Dothideomycetes</taxon>
        <taxon>Dothideomycetes incertae sedis</taxon>
        <taxon>Phaeotrichales</taxon>
        <taxon>Phaeotrichaceae</taxon>
        <taxon>Trichodelitschia</taxon>
    </lineage>
</organism>
<feature type="region of interest" description="Disordered" evidence="5">
    <location>
        <begin position="1"/>
        <end position="267"/>
    </location>
</feature>